<evidence type="ECO:0000256" key="2">
    <source>
        <dbReference type="ARBA" id="ARBA00022898"/>
    </source>
</evidence>
<dbReference type="STRING" id="388357.GCA_001580365_00328"/>
<dbReference type="Pfam" id="PF01053">
    <property type="entry name" value="Cys_Met_Meta_PP"/>
    <property type="match status" value="1"/>
</dbReference>
<dbReference type="GO" id="GO:0030170">
    <property type="term" value="F:pyridoxal phosphate binding"/>
    <property type="evidence" value="ECO:0007669"/>
    <property type="project" value="InterPro"/>
</dbReference>
<dbReference type="SUPFAM" id="SSF53383">
    <property type="entry name" value="PLP-dependent transferases"/>
    <property type="match status" value="1"/>
</dbReference>
<comment type="cofactor">
    <cofactor evidence="1 3">
        <name>pyridoxal 5'-phosphate</name>
        <dbReference type="ChEBI" id="CHEBI:597326"/>
    </cofactor>
</comment>
<dbReference type="EMBL" id="BJZS01000120">
    <property type="protein sequence ID" value="GEO97349.1"/>
    <property type="molecule type" value="Genomic_DNA"/>
</dbReference>
<accession>A0A512II13</accession>
<dbReference type="Proteomes" id="UP000321103">
    <property type="component" value="Unassembled WGS sequence"/>
</dbReference>
<evidence type="ECO:0000256" key="1">
    <source>
        <dbReference type="ARBA" id="ARBA00001933"/>
    </source>
</evidence>
<dbReference type="InterPro" id="IPR000277">
    <property type="entry name" value="Cys/Met-Metab_PyrdxlP-dep_enz"/>
</dbReference>
<dbReference type="GO" id="GO:0019346">
    <property type="term" value="P:transsulfuration"/>
    <property type="evidence" value="ECO:0007669"/>
    <property type="project" value="InterPro"/>
</dbReference>
<keyword evidence="2 3" id="KW-0663">Pyridoxal phosphate</keyword>
<proteinExistence type="inferred from homology"/>
<gene>
    <name evidence="4" type="ORF">KTU01_34720</name>
</gene>
<dbReference type="Gene3D" id="3.40.640.10">
    <property type="entry name" value="Type I PLP-dependent aspartate aminotransferase-like (Major domain)"/>
    <property type="match status" value="1"/>
</dbReference>
<evidence type="ECO:0000256" key="3">
    <source>
        <dbReference type="RuleBase" id="RU362118"/>
    </source>
</evidence>
<comment type="similarity">
    <text evidence="3">Belongs to the trans-sulfuration enzymes family.</text>
</comment>
<dbReference type="InterPro" id="IPR015421">
    <property type="entry name" value="PyrdxlP-dep_Trfase_major"/>
</dbReference>
<evidence type="ECO:0000313" key="4">
    <source>
        <dbReference type="EMBL" id="GEO97349.1"/>
    </source>
</evidence>
<keyword evidence="5" id="KW-1185">Reference proteome</keyword>
<organism evidence="4 5">
    <name type="scientific">Kocuria turfanensis</name>
    <dbReference type="NCBI Taxonomy" id="388357"/>
    <lineage>
        <taxon>Bacteria</taxon>
        <taxon>Bacillati</taxon>
        <taxon>Actinomycetota</taxon>
        <taxon>Actinomycetes</taxon>
        <taxon>Micrococcales</taxon>
        <taxon>Micrococcaceae</taxon>
        <taxon>Kocuria</taxon>
    </lineage>
</organism>
<reference evidence="4 5" key="1">
    <citation type="submission" date="2019-07" db="EMBL/GenBank/DDBJ databases">
        <title>Whole genome shotgun sequence of Kocuria turfanensis NBRC 107627.</title>
        <authorList>
            <person name="Hosoyama A."/>
            <person name="Uohara A."/>
            <person name="Ohji S."/>
            <person name="Ichikawa N."/>
        </authorList>
    </citation>
    <scope>NUCLEOTIDE SEQUENCE [LARGE SCALE GENOMIC DNA]</scope>
    <source>
        <strain evidence="4 5">NBRC 107627</strain>
    </source>
</reference>
<dbReference type="InterPro" id="IPR015424">
    <property type="entry name" value="PyrdxlP-dep_Trfase"/>
</dbReference>
<evidence type="ECO:0008006" key="6">
    <source>
        <dbReference type="Google" id="ProtNLM"/>
    </source>
</evidence>
<evidence type="ECO:0000313" key="5">
    <source>
        <dbReference type="Proteomes" id="UP000321103"/>
    </source>
</evidence>
<name>A0A512II13_9MICC</name>
<sequence length="105" mass="10916">MTLLNDSSQTDTAPTARRGFNTIAVHAGQAPDPLTGAVVPPIYQTSTFVQDDINVLHGGHEYSRGSNPPRTGQRRVTAAARAARGTGSPEARIDVVRAAPGVPGT</sequence>
<dbReference type="AlphaFoldDB" id="A0A512II13"/>
<comment type="caution">
    <text evidence="4">The sequence shown here is derived from an EMBL/GenBank/DDBJ whole genome shotgun (WGS) entry which is preliminary data.</text>
</comment>
<protein>
    <recommendedName>
        <fullName evidence="6">Cystathionine gamma-synthase</fullName>
    </recommendedName>
</protein>